<reference evidence="2" key="2">
    <citation type="submission" date="2024-10" db="UniProtKB">
        <authorList>
            <consortium name="EnsemblProtists"/>
        </authorList>
    </citation>
    <scope>IDENTIFICATION</scope>
</reference>
<protein>
    <recommendedName>
        <fullName evidence="1">DSBA-like thioredoxin domain-containing protein</fullName>
    </recommendedName>
</protein>
<dbReference type="KEGG" id="ehx:EMIHUDRAFT_202568"/>
<name>A0A0D3K8E4_EMIH1</name>
<reference evidence="3" key="1">
    <citation type="journal article" date="2013" name="Nature">
        <title>Pan genome of the phytoplankton Emiliania underpins its global distribution.</title>
        <authorList>
            <person name="Read B.A."/>
            <person name="Kegel J."/>
            <person name="Klute M.J."/>
            <person name="Kuo A."/>
            <person name="Lefebvre S.C."/>
            <person name="Maumus F."/>
            <person name="Mayer C."/>
            <person name="Miller J."/>
            <person name="Monier A."/>
            <person name="Salamov A."/>
            <person name="Young J."/>
            <person name="Aguilar M."/>
            <person name="Claverie J.M."/>
            <person name="Frickenhaus S."/>
            <person name="Gonzalez K."/>
            <person name="Herman E.K."/>
            <person name="Lin Y.C."/>
            <person name="Napier J."/>
            <person name="Ogata H."/>
            <person name="Sarno A.F."/>
            <person name="Shmutz J."/>
            <person name="Schroeder D."/>
            <person name="de Vargas C."/>
            <person name="Verret F."/>
            <person name="von Dassow P."/>
            <person name="Valentin K."/>
            <person name="Van de Peer Y."/>
            <person name="Wheeler G."/>
            <person name="Dacks J.B."/>
            <person name="Delwiche C.F."/>
            <person name="Dyhrman S.T."/>
            <person name="Glockner G."/>
            <person name="John U."/>
            <person name="Richards T."/>
            <person name="Worden A.Z."/>
            <person name="Zhang X."/>
            <person name="Grigoriev I.V."/>
            <person name="Allen A.E."/>
            <person name="Bidle K."/>
            <person name="Borodovsky M."/>
            <person name="Bowler C."/>
            <person name="Brownlee C."/>
            <person name="Cock J.M."/>
            <person name="Elias M."/>
            <person name="Gladyshev V.N."/>
            <person name="Groth M."/>
            <person name="Guda C."/>
            <person name="Hadaegh A."/>
            <person name="Iglesias-Rodriguez M.D."/>
            <person name="Jenkins J."/>
            <person name="Jones B.M."/>
            <person name="Lawson T."/>
            <person name="Leese F."/>
            <person name="Lindquist E."/>
            <person name="Lobanov A."/>
            <person name="Lomsadze A."/>
            <person name="Malik S.B."/>
            <person name="Marsh M.E."/>
            <person name="Mackinder L."/>
            <person name="Mock T."/>
            <person name="Mueller-Roeber B."/>
            <person name="Pagarete A."/>
            <person name="Parker M."/>
            <person name="Probert I."/>
            <person name="Quesneville H."/>
            <person name="Raines C."/>
            <person name="Rensing S.A."/>
            <person name="Riano-Pachon D.M."/>
            <person name="Richier S."/>
            <person name="Rokitta S."/>
            <person name="Shiraiwa Y."/>
            <person name="Soanes D.M."/>
            <person name="van der Giezen M."/>
            <person name="Wahlund T.M."/>
            <person name="Williams B."/>
            <person name="Wilson W."/>
            <person name="Wolfe G."/>
            <person name="Wurch L.L."/>
        </authorList>
    </citation>
    <scope>NUCLEOTIDE SEQUENCE</scope>
</reference>
<evidence type="ECO:0000313" key="3">
    <source>
        <dbReference type="Proteomes" id="UP000013827"/>
    </source>
</evidence>
<dbReference type="SUPFAM" id="SSF52833">
    <property type="entry name" value="Thioredoxin-like"/>
    <property type="match status" value="1"/>
</dbReference>
<dbReference type="GeneID" id="17262263"/>
<dbReference type="PANTHER" id="PTHR13887">
    <property type="entry name" value="GLUTATHIONE S-TRANSFERASE KAPPA"/>
    <property type="match status" value="1"/>
</dbReference>
<dbReference type="EnsemblProtists" id="EOD16116">
    <property type="protein sequence ID" value="EOD16116"/>
    <property type="gene ID" value="EMIHUDRAFT_119137"/>
</dbReference>
<dbReference type="GO" id="GO:0016491">
    <property type="term" value="F:oxidoreductase activity"/>
    <property type="evidence" value="ECO:0007669"/>
    <property type="project" value="InterPro"/>
</dbReference>
<dbReference type="InterPro" id="IPR036249">
    <property type="entry name" value="Thioredoxin-like_sf"/>
</dbReference>
<dbReference type="eggNOG" id="ENOG502RXN4">
    <property type="taxonomic scope" value="Eukaryota"/>
</dbReference>
<dbReference type="OMA" id="FLEPHYD"/>
<dbReference type="InterPro" id="IPR001853">
    <property type="entry name" value="DSBA-like_thioredoxin_dom"/>
</dbReference>
<dbReference type="RefSeq" id="XP_005784458.1">
    <property type="nucleotide sequence ID" value="XM_005784401.1"/>
</dbReference>
<dbReference type="GeneID" id="17277301"/>
<organism evidence="2 3">
    <name type="scientific">Emiliania huxleyi (strain CCMP1516)</name>
    <dbReference type="NCBI Taxonomy" id="280463"/>
    <lineage>
        <taxon>Eukaryota</taxon>
        <taxon>Haptista</taxon>
        <taxon>Haptophyta</taxon>
        <taxon>Prymnesiophyceae</taxon>
        <taxon>Isochrysidales</taxon>
        <taxon>Noelaerhabdaceae</taxon>
        <taxon>Emiliania</taxon>
    </lineage>
</organism>
<proteinExistence type="predicted"/>
<dbReference type="RefSeq" id="XP_005768545.1">
    <property type="nucleotide sequence ID" value="XM_005768488.1"/>
</dbReference>
<dbReference type="Gene3D" id="3.40.30.10">
    <property type="entry name" value="Glutaredoxin"/>
    <property type="match status" value="1"/>
</dbReference>
<dbReference type="HOGENOM" id="CLU_1149022_0_0_1"/>
<dbReference type="PaxDb" id="2903-EOD16116"/>
<evidence type="ECO:0000313" key="2">
    <source>
        <dbReference type="EnsemblProtists" id="EOD32029"/>
    </source>
</evidence>
<dbReference type="AlphaFoldDB" id="A0A0D3K8E4"/>
<dbReference type="KEGG" id="ehx:EMIHUDRAFT_119137"/>
<dbReference type="Proteomes" id="UP000013827">
    <property type="component" value="Unassembled WGS sequence"/>
</dbReference>
<dbReference type="EnsemblProtists" id="EOD32029">
    <property type="protein sequence ID" value="EOD32029"/>
    <property type="gene ID" value="EMIHUDRAFT_202568"/>
</dbReference>
<feature type="domain" description="DSBA-like thioredoxin" evidence="1">
    <location>
        <begin position="74"/>
        <end position="192"/>
    </location>
</feature>
<accession>A0A0D3K8E4</accession>
<sequence length="242" mass="26675">MQEVRERPMRSGKPVQFSVLRVPFFLEPDYDTSEDFQETNRERLLRKWSGAAGFAAQKRRHGLKERGREVGIEHFDLDRVASSTLASHRLVQWVTKRKGVTAAEALYSALNHRHFELGQKLNDRRMLVQVAQETAGVDPAAAEAFLASEEGVAEINEAQQMLRRLGVSGIPTLVLGAKAVLPSGALSSEYLVQAFRQLEEASEEGAPDSVFAEARALGVPLEVLAEPLALGEQRYEPVAVAG</sequence>
<dbReference type="PANTHER" id="PTHR13887:SF41">
    <property type="entry name" value="THIOREDOXIN SUPERFAMILY PROTEIN"/>
    <property type="match status" value="1"/>
</dbReference>
<evidence type="ECO:0000259" key="1">
    <source>
        <dbReference type="Pfam" id="PF01323"/>
    </source>
</evidence>
<keyword evidence="3" id="KW-1185">Reference proteome</keyword>
<dbReference type="Pfam" id="PF01323">
    <property type="entry name" value="DSBA"/>
    <property type="match status" value="1"/>
</dbReference>